<evidence type="ECO:0000259" key="2">
    <source>
        <dbReference type="PROSITE" id="PS50222"/>
    </source>
</evidence>
<dbReference type="PROSITE" id="PS50222">
    <property type="entry name" value="EF_HAND_2"/>
    <property type="match status" value="1"/>
</dbReference>
<dbReference type="SUPFAM" id="SSF47473">
    <property type="entry name" value="EF-hand"/>
    <property type="match status" value="1"/>
</dbReference>
<dbReference type="Gene3D" id="1.10.238.10">
    <property type="entry name" value="EF-hand"/>
    <property type="match status" value="1"/>
</dbReference>
<name>A0A7S1E4U6_9STRA</name>
<keyword evidence="1" id="KW-0106">Calcium</keyword>
<proteinExistence type="predicted"/>
<protein>
    <recommendedName>
        <fullName evidence="2">EF-hand domain-containing protein</fullName>
    </recommendedName>
</protein>
<dbReference type="AlphaFoldDB" id="A0A7S1E4U6"/>
<gene>
    <name evidence="3" type="ORF">TNIT0693_LOCUS2369</name>
</gene>
<evidence type="ECO:0000313" key="3">
    <source>
        <dbReference type="EMBL" id="CAD8964817.1"/>
    </source>
</evidence>
<dbReference type="CDD" id="cd00051">
    <property type="entry name" value="EFh"/>
    <property type="match status" value="1"/>
</dbReference>
<sequence>MFLYVMALLLSPIRNRVRIRLLQREFFTVEANYLKTLSPQEQTIRLRGLFDRMDLSGEGRLDAIAFQSAIQAASGERITMDDATRMLKSVDTDGDGSLSFYEFCQAMNDVIIH</sequence>
<organism evidence="3">
    <name type="scientific">Thalassionema nitzschioides</name>
    <dbReference type="NCBI Taxonomy" id="33649"/>
    <lineage>
        <taxon>Eukaryota</taxon>
        <taxon>Sar</taxon>
        <taxon>Stramenopiles</taxon>
        <taxon>Ochrophyta</taxon>
        <taxon>Bacillariophyta</taxon>
        <taxon>Fragilariophyceae</taxon>
        <taxon>Fragilariophycidae</taxon>
        <taxon>Thalassionemales</taxon>
        <taxon>Thalassionemataceae</taxon>
        <taxon>Thalassionema</taxon>
    </lineage>
</organism>
<feature type="domain" description="EF-hand" evidence="2">
    <location>
        <begin position="78"/>
        <end position="113"/>
    </location>
</feature>
<dbReference type="PROSITE" id="PS00018">
    <property type="entry name" value="EF_HAND_1"/>
    <property type="match status" value="1"/>
</dbReference>
<dbReference type="Pfam" id="PF13499">
    <property type="entry name" value="EF-hand_7"/>
    <property type="match status" value="1"/>
</dbReference>
<dbReference type="InterPro" id="IPR018247">
    <property type="entry name" value="EF_Hand_1_Ca_BS"/>
</dbReference>
<dbReference type="InterPro" id="IPR011992">
    <property type="entry name" value="EF-hand-dom_pair"/>
</dbReference>
<dbReference type="EMBL" id="HBFY01006298">
    <property type="protein sequence ID" value="CAD8964817.1"/>
    <property type="molecule type" value="Transcribed_RNA"/>
</dbReference>
<dbReference type="InterPro" id="IPR002048">
    <property type="entry name" value="EF_hand_dom"/>
</dbReference>
<reference evidence="3" key="1">
    <citation type="submission" date="2021-01" db="EMBL/GenBank/DDBJ databases">
        <authorList>
            <person name="Corre E."/>
            <person name="Pelletier E."/>
            <person name="Niang G."/>
            <person name="Scheremetjew M."/>
            <person name="Finn R."/>
            <person name="Kale V."/>
            <person name="Holt S."/>
            <person name="Cochrane G."/>
            <person name="Meng A."/>
            <person name="Brown T."/>
            <person name="Cohen L."/>
        </authorList>
    </citation>
    <scope>NUCLEOTIDE SEQUENCE</scope>
</reference>
<dbReference type="SMART" id="SM00054">
    <property type="entry name" value="EFh"/>
    <property type="match status" value="2"/>
</dbReference>
<evidence type="ECO:0000256" key="1">
    <source>
        <dbReference type="ARBA" id="ARBA00022837"/>
    </source>
</evidence>
<accession>A0A7S1E4U6</accession>
<dbReference type="GO" id="GO:0005509">
    <property type="term" value="F:calcium ion binding"/>
    <property type="evidence" value="ECO:0007669"/>
    <property type="project" value="InterPro"/>
</dbReference>